<organism evidence="5 6">
    <name type="scientific">Helobdella robusta</name>
    <name type="common">Californian leech</name>
    <dbReference type="NCBI Taxonomy" id="6412"/>
    <lineage>
        <taxon>Eukaryota</taxon>
        <taxon>Metazoa</taxon>
        <taxon>Spiralia</taxon>
        <taxon>Lophotrochozoa</taxon>
        <taxon>Annelida</taxon>
        <taxon>Clitellata</taxon>
        <taxon>Hirudinea</taxon>
        <taxon>Rhynchobdellida</taxon>
        <taxon>Glossiphoniidae</taxon>
        <taxon>Helobdella</taxon>
    </lineage>
</organism>
<dbReference type="AlphaFoldDB" id="T1F8W6"/>
<dbReference type="Proteomes" id="UP000015101">
    <property type="component" value="Unassembled WGS sequence"/>
</dbReference>
<feature type="domain" description="BRICHOS" evidence="3">
    <location>
        <begin position="73"/>
        <end position="158"/>
    </location>
</feature>
<dbReference type="EMBL" id="AMQM01005151">
    <property type="status" value="NOT_ANNOTATED_CDS"/>
    <property type="molecule type" value="Genomic_DNA"/>
</dbReference>
<keyword evidence="2" id="KW-0472">Membrane</keyword>
<evidence type="ECO:0000313" key="5">
    <source>
        <dbReference type="EnsemblMetazoa" id="HelroP175134"/>
    </source>
</evidence>
<sequence length="234" mass="26652">MKPKLEPSKEVPKLSERKHFKVGVIVSFVLLVILIICAVAGILAYVGVQSKMIEVVSSDPIENVVKYHVQDANQEAWIVNDFNTDIKVTKIASKIGTNCFISPLNRSKAMEPAKITVPESSVMDKPSELVSTVFKISGEPIEDNSFLNKMAREMCKAVITIFRTMKYHEKQARRLSKACKNDDDDNSDDINYNSHNHNNYNNQNYNFLCDITEKRINNYIHSLNKQQQHCTTKQ</sequence>
<feature type="transmembrane region" description="Helical" evidence="2">
    <location>
        <begin position="20"/>
        <end position="48"/>
    </location>
</feature>
<dbReference type="EMBL" id="KB096830">
    <property type="protein sequence ID" value="ESO01104.1"/>
    <property type="molecule type" value="Genomic_DNA"/>
</dbReference>
<dbReference type="KEGG" id="hro:HELRODRAFT_175134"/>
<evidence type="ECO:0000256" key="2">
    <source>
        <dbReference type="SAM" id="Phobius"/>
    </source>
</evidence>
<reference evidence="4 6" key="2">
    <citation type="journal article" date="2013" name="Nature">
        <title>Insights into bilaterian evolution from three spiralian genomes.</title>
        <authorList>
            <person name="Simakov O."/>
            <person name="Marletaz F."/>
            <person name="Cho S.J."/>
            <person name="Edsinger-Gonzales E."/>
            <person name="Havlak P."/>
            <person name="Hellsten U."/>
            <person name="Kuo D.H."/>
            <person name="Larsson T."/>
            <person name="Lv J."/>
            <person name="Arendt D."/>
            <person name="Savage R."/>
            <person name="Osoegawa K."/>
            <person name="de Jong P."/>
            <person name="Grimwood J."/>
            <person name="Chapman J.A."/>
            <person name="Shapiro H."/>
            <person name="Aerts A."/>
            <person name="Otillar R.P."/>
            <person name="Terry A.Y."/>
            <person name="Boore J.L."/>
            <person name="Grigoriev I.V."/>
            <person name="Lindberg D.R."/>
            <person name="Seaver E.C."/>
            <person name="Weisblat D.A."/>
            <person name="Putnam N.H."/>
            <person name="Rokhsar D.S."/>
        </authorList>
    </citation>
    <scope>NUCLEOTIDE SEQUENCE</scope>
</reference>
<dbReference type="Pfam" id="PF04089">
    <property type="entry name" value="BRICHOS"/>
    <property type="match status" value="1"/>
</dbReference>
<dbReference type="InParanoid" id="T1F8W6"/>
<reference evidence="6" key="1">
    <citation type="submission" date="2012-12" db="EMBL/GenBank/DDBJ databases">
        <authorList>
            <person name="Hellsten U."/>
            <person name="Grimwood J."/>
            <person name="Chapman J.A."/>
            <person name="Shapiro H."/>
            <person name="Aerts A."/>
            <person name="Otillar R.P."/>
            <person name="Terry A.Y."/>
            <person name="Boore J.L."/>
            <person name="Simakov O."/>
            <person name="Marletaz F."/>
            <person name="Cho S.-J."/>
            <person name="Edsinger-Gonzales E."/>
            <person name="Havlak P."/>
            <person name="Kuo D.-H."/>
            <person name="Larsson T."/>
            <person name="Lv J."/>
            <person name="Arendt D."/>
            <person name="Savage R."/>
            <person name="Osoegawa K."/>
            <person name="de Jong P."/>
            <person name="Lindberg D.R."/>
            <person name="Seaver E.C."/>
            <person name="Weisblat D.A."/>
            <person name="Putnam N.H."/>
            <person name="Grigoriev I.V."/>
            <person name="Rokhsar D.S."/>
        </authorList>
    </citation>
    <scope>NUCLEOTIDE SEQUENCE</scope>
</reference>
<keyword evidence="2" id="KW-1133">Transmembrane helix</keyword>
<name>T1F8W6_HELRO</name>
<evidence type="ECO:0000313" key="6">
    <source>
        <dbReference type="Proteomes" id="UP000015101"/>
    </source>
</evidence>
<dbReference type="EnsemblMetazoa" id="HelroT175134">
    <property type="protein sequence ID" value="HelroP175134"/>
    <property type="gene ID" value="HelroG175134"/>
</dbReference>
<evidence type="ECO:0000313" key="4">
    <source>
        <dbReference type="EMBL" id="ESO01104.1"/>
    </source>
</evidence>
<keyword evidence="1" id="KW-1015">Disulfide bond</keyword>
<dbReference type="RefSeq" id="XP_009020816.1">
    <property type="nucleotide sequence ID" value="XM_009022568.1"/>
</dbReference>
<dbReference type="HOGENOM" id="CLU_1186144_0_0_1"/>
<evidence type="ECO:0000256" key="1">
    <source>
        <dbReference type="ARBA" id="ARBA00023157"/>
    </source>
</evidence>
<reference evidence="5" key="3">
    <citation type="submission" date="2015-06" db="UniProtKB">
        <authorList>
            <consortium name="EnsemblMetazoa"/>
        </authorList>
    </citation>
    <scope>IDENTIFICATION</scope>
</reference>
<accession>T1F8W6</accession>
<dbReference type="CTD" id="20205265"/>
<keyword evidence="6" id="KW-1185">Reference proteome</keyword>
<dbReference type="InterPro" id="IPR007084">
    <property type="entry name" value="BRICHOS_dom"/>
</dbReference>
<evidence type="ECO:0000259" key="3">
    <source>
        <dbReference type="Pfam" id="PF04089"/>
    </source>
</evidence>
<keyword evidence="2" id="KW-0812">Transmembrane</keyword>
<dbReference type="GeneID" id="20205265"/>
<gene>
    <name evidence="5" type="primary">20205265</name>
    <name evidence="4" type="ORF">HELRODRAFT_175134</name>
</gene>
<protein>
    <recommendedName>
        <fullName evidence="3">BRICHOS domain-containing protein</fullName>
    </recommendedName>
</protein>
<proteinExistence type="predicted"/>